<dbReference type="PANTHER" id="PTHR46164">
    <property type="entry name" value="ATF6, ISOFORM C"/>
    <property type="match status" value="1"/>
</dbReference>
<evidence type="ECO:0000313" key="9">
    <source>
        <dbReference type="Proteomes" id="UP000002630"/>
    </source>
</evidence>
<feature type="compositionally biased region" description="Low complexity" evidence="6">
    <location>
        <begin position="64"/>
        <end position="78"/>
    </location>
</feature>
<sequence length="424" mass="44342">MRLEQDTGKLGILLGILDMAPHDMAPSCGGGGGGGRGSSGGSGGGSPMSLDHSLREVPDPQPTKAAVEEPAVVRPAAVADDKAGETTMTAGERRRSRALKLRQTRSRNAVRIQQQVYTSAEDSEDEEEEEEDVKPDLAMLQAEALLAPGVDKQAWKKQQRMIRNRESAALSRKRKRDKIESLEEQVARLAEENRGLRHRLAKYEASPQQARYKYARQTATTPRSGAPRATPSGGGRNGSSGNNEGPAAGPAAGRSRVSGGAAAAAFGGRDRNSGGGGGSRFTGGGVNCGKPVPLKHLPNVVKMEVTSDCDEGRDGVVVPSPAAAVVGESGYSSSSTLGDSARFAVGGPHQQQAVEFDRDDDAACDSLLMDILSGGDGQQGDGNEDDGFLSLLSDDDMMIVNPASEGLNVGFVKRENSSISNCVM</sequence>
<dbReference type="AlphaFoldDB" id="D7FYX6"/>
<keyword evidence="5" id="KW-0539">Nucleus</keyword>
<protein>
    <submittedName>
        <fullName evidence="8">Similar to activating transcription factor 6</fullName>
    </submittedName>
</protein>
<feature type="region of interest" description="Disordered" evidence="6">
    <location>
        <begin position="151"/>
        <end position="181"/>
    </location>
</feature>
<evidence type="ECO:0000256" key="1">
    <source>
        <dbReference type="ARBA" id="ARBA00004167"/>
    </source>
</evidence>
<keyword evidence="4" id="KW-0804">Transcription</keyword>
<gene>
    <name evidence="8" type="ORF">Esi_0035_0131</name>
</gene>
<evidence type="ECO:0000259" key="7">
    <source>
        <dbReference type="PROSITE" id="PS50217"/>
    </source>
</evidence>
<dbReference type="InterPro" id="IPR051882">
    <property type="entry name" value="ATF_bZIP_TF"/>
</dbReference>
<accession>D7FYX6</accession>
<dbReference type="EMBL" id="FN648542">
    <property type="protein sequence ID" value="CBJ26618.1"/>
    <property type="molecule type" value="Genomic_DNA"/>
</dbReference>
<dbReference type="SUPFAM" id="SSF57959">
    <property type="entry name" value="Leucine zipper domain"/>
    <property type="match status" value="1"/>
</dbReference>
<feature type="domain" description="BZIP" evidence="7">
    <location>
        <begin position="156"/>
        <end position="204"/>
    </location>
</feature>
<dbReference type="Proteomes" id="UP000002630">
    <property type="component" value="Linkage Group LG33"/>
</dbReference>
<evidence type="ECO:0000256" key="2">
    <source>
        <dbReference type="ARBA" id="ARBA00023015"/>
    </source>
</evidence>
<dbReference type="InParanoid" id="D7FYX6"/>
<dbReference type="Gene3D" id="1.20.5.170">
    <property type="match status" value="1"/>
</dbReference>
<dbReference type="GO" id="GO:0000981">
    <property type="term" value="F:DNA-binding transcription factor activity, RNA polymerase II-specific"/>
    <property type="evidence" value="ECO:0007669"/>
    <property type="project" value="TreeGrafter"/>
</dbReference>
<evidence type="ECO:0000256" key="6">
    <source>
        <dbReference type="SAM" id="MobiDB-lite"/>
    </source>
</evidence>
<feature type="region of interest" description="Disordered" evidence="6">
    <location>
        <begin position="200"/>
        <end position="292"/>
    </location>
</feature>
<dbReference type="OrthoDB" id="196261at2759"/>
<name>D7FYX6_ECTSI</name>
<evidence type="ECO:0000256" key="4">
    <source>
        <dbReference type="ARBA" id="ARBA00023163"/>
    </source>
</evidence>
<dbReference type="GO" id="GO:0005634">
    <property type="term" value="C:nucleus"/>
    <property type="evidence" value="ECO:0007669"/>
    <property type="project" value="TreeGrafter"/>
</dbReference>
<organism evidence="8 9">
    <name type="scientific">Ectocarpus siliculosus</name>
    <name type="common">Brown alga</name>
    <name type="synonym">Conferva siliculosa</name>
    <dbReference type="NCBI Taxonomy" id="2880"/>
    <lineage>
        <taxon>Eukaryota</taxon>
        <taxon>Sar</taxon>
        <taxon>Stramenopiles</taxon>
        <taxon>Ochrophyta</taxon>
        <taxon>PX clade</taxon>
        <taxon>Phaeophyceae</taxon>
        <taxon>Ectocarpales</taxon>
        <taxon>Ectocarpaceae</taxon>
        <taxon>Ectocarpus</taxon>
    </lineage>
</organism>
<dbReference type="InterPro" id="IPR046347">
    <property type="entry name" value="bZIP_sf"/>
</dbReference>
<dbReference type="EMBL" id="FN649758">
    <property type="protein sequence ID" value="CBJ26618.1"/>
    <property type="molecule type" value="Genomic_DNA"/>
</dbReference>
<dbReference type="GO" id="GO:0016020">
    <property type="term" value="C:membrane"/>
    <property type="evidence" value="ECO:0007669"/>
    <property type="project" value="UniProtKB-SubCell"/>
</dbReference>
<keyword evidence="2" id="KW-0805">Transcription regulation</keyword>
<keyword evidence="9" id="KW-1185">Reference proteome</keyword>
<evidence type="ECO:0000256" key="5">
    <source>
        <dbReference type="ARBA" id="ARBA00023242"/>
    </source>
</evidence>
<feature type="compositionally biased region" description="Gly residues" evidence="6">
    <location>
        <begin position="28"/>
        <end position="46"/>
    </location>
</feature>
<reference evidence="8 9" key="1">
    <citation type="journal article" date="2010" name="Nature">
        <title>The Ectocarpus genome and the independent evolution of multicellularity in brown algae.</title>
        <authorList>
            <person name="Cock J.M."/>
            <person name="Sterck L."/>
            <person name="Rouze P."/>
            <person name="Scornet D."/>
            <person name="Allen A.E."/>
            <person name="Amoutzias G."/>
            <person name="Anthouard V."/>
            <person name="Artiguenave F."/>
            <person name="Aury J.M."/>
            <person name="Badger J.H."/>
            <person name="Beszteri B."/>
            <person name="Billiau K."/>
            <person name="Bonnet E."/>
            <person name="Bothwell J.H."/>
            <person name="Bowler C."/>
            <person name="Boyen C."/>
            <person name="Brownlee C."/>
            <person name="Carrano C.J."/>
            <person name="Charrier B."/>
            <person name="Cho G.Y."/>
            <person name="Coelho S.M."/>
            <person name="Collen J."/>
            <person name="Corre E."/>
            <person name="Da Silva C."/>
            <person name="Delage L."/>
            <person name="Delaroque N."/>
            <person name="Dittami S.M."/>
            <person name="Doulbeau S."/>
            <person name="Elias M."/>
            <person name="Farnham G."/>
            <person name="Gachon C.M."/>
            <person name="Gschloessl B."/>
            <person name="Heesch S."/>
            <person name="Jabbari K."/>
            <person name="Jubin C."/>
            <person name="Kawai H."/>
            <person name="Kimura K."/>
            <person name="Kloareg B."/>
            <person name="Kupper F.C."/>
            <person name="Lang D."/>
            <person name="Le Bail A."/>
            <person name="Leblanc C."/>
            <person name="Lerouge P."/>
            <person name="Lohr M."/>
            <person name="Lopez P.J."/>
            <person name="Martens C."/>
            <person name="Maumus F."/>
            <person name="Michel G."/>
            <person name="Miranda-Saavedra D."/>
            <person name="Morales J."/>
            <person name="Moreau H."/>
            <person name="Motomura T."/>
            <person name="Nagasato C."/>
            <person name="Napoli C.A."/>
            <person name="Nelson D.R."/>
            <person name="Nyvall-Collen P."/>
            <person name="Peters A.F."/>
            <person name="Pommier C."/>
            <person name="Potin P."/>
            <person name="Poulain J."/>
            <person name="Quesneville H."/>
            <person name="Read B."/>
            <person name="Rensing S.A."/>
            <person name="Ritter A."/>
            <person name="Rousvoal S."/>
            <person name="Samanta M."/>
            <person name="Samson G."/>
            <person name="Schroeder D.C."/>
            <person name="Segurens B."/>
            <person name="Strittmatter M."/>
            <person name="Tonon T."/>
            <person name="Tregear J.W."/>
            <person name="Valentin K."/>
            <person name="von Dassow P."/>
            <person name="Yamagishi T."/>
            <person name="Van de Peer Y."/>
            <person name="Wincker P."/>
        </authorList>
    </citation>
    <scope>NUCLEOTIDE SEQUENCE [LARGE SCALE GENOMIC DNA]</scope>
    <source>
        <strain evidence="9">Ec32 / CCAP1310/4</strain>
    </source>
</reference>
<feature type="compositionally biased region" description="Acidic residues" evidence="6">
    <location>
        <begin position="121"/>
        <end position="133"/>
    </location>
</feature>
<feature type="compositionally biased region" description="Basic residues" evidence="6">
    <location>
        <begin position="94"/>
        <end position="105"/>
    </location>
</feature>
<dbReference type="GO" id="GO:0000978">
    <property type="term" value="F:RNA polymerase II cis-regulatory region sequence-specific DNA binding"/>
    <property type="evidence" value="ECO:0007669"/>
    <property type="project" value="TreeGrafter"/>
</dbReference>
<comment type="subcellular location">
    <subcellularLocation>
        <location evidence="1">Membrane</location>
        <topology evidence="1">Single-pass membrane protein</topology>
    </subcellularLocation>
</comment>
<dbReference type="CDD" id="cd14812">
    <property type="entry name" value="bZIP_u3"/>
    <property type="match status" value="1"/>
</dbReference>
<dbReference type="InterPro" id="IPR004827">
    <property type="entry name" value="bZIP"/>
</dbReference>
<dbReference type="SMART" id="SM00338">
    <property type="entry name" value="BRLZ"/>
    <property type="match status" value="1"/>
</dbReference>
<feature type="compositionally biased region" description="Polar residues" evidence="6">
    <location>
        <begin position="111"/>
        <end position="120"/>
    </location>
</feature>
<proteinExistence type="predicted"/>
<dbReference type="Pfam" id="PF00170">
    <property type="entry name" value="bZIP_1"/>
    <property type="match status" value="1"/>
</dbReference>
<keyword evidence="3" id="KW-0238">DNA-binding</keyword>
<dbReference type="PANTHER" id="PTHR46164:SF3">
    <property type="entry name" value="ATF6, ISOFORM C"/>
    <property type="match status" value="1"/>
</dbReference>
<feature type="compositionally biased region" description="Gly residues" evidence="6">
    <location>
        <begin position="273"/>
        <end position="287"/>
    </location>
</feature>
<dbReference type="GO" id="GO:0030968">
    <property type="term" value="P:endoplasmic reticulum unfolded protein response"/>
    <property type="evidence" value="ECO:0007669"/>
    <property type="project" value="TreeGrafter"/>
</dbReference>
<evidence type="ECO:0000313" key="8">
    <source>
        <dbReference type="EMBL" id="CBJ26618.1"/>
    </source>
</evidence>
<feature type="region of interest" description="Disordered" evidence="6">
    <location>
        <begin position="25"/>
        <end position="134"/>
    </location>
</feature>
<dbReference type="PROSITE" id="PS50217">
    <property type="entry name" value="BZIP"/>
    <property type="match status" value="1"/>
</dbReference>
<feature type="compositionally biased region" description="Low complexity" evidence="6">
    <location>
        <begin position="239"/>
        <end position="267"/>
    </location>
</feature>
<evidence type="ECO:0000256" key="3">
    <source>
        <dbReference type="ARBA" id="ARBA00023125"/>
    </source>
</evidence>